<name>A0A2V3DWD2_9MICC</name>
<keyword evidence="6" id="KW-1185">Reference proteome</keyword>
<sequence length="330" mass="34739">MMRLGIIGAGAVAGFHAQGIADIAGLTLTAVCDLNAETAGNVAQPWGASVYTDYQEMLTGGVVDAVVINTPHSLHKDMVVAAASHGVHVLVEKPMATTLEDAKIMEAACEAAGVVMVVGMIQHFMAEKLALMAALQSGVLGRVLMIHDYRSTDYRPGSRPDWFFDKAVSGGGAFINIGAHCLDRSLWIGGAPAVRITSSTLNRFGAPVETDGTMELRLANDVQLRITIVSDTPENIDEVLVVGERGTITADPRRGTFMKIDGVRTVLHTSSADDIQNAFTAQLADFHAAVRGAAPAVSGTHAKHVVELVLAAYESAQSGESVELTPALVR</sequence>
<dbReference type="PANTHER" id="PTHR43818:SF11">
    <property type="entry name" value="BCDNA.GH03377"/>
    <property type="match status" value="1"/>
</dbReference>
<dbReference type="InterPro" id="IPR036291">
    <property type="entry name" value="NAD(P)-bd_dom_sf"/>
</dbReference>
<proteinExistence type="predicted"/>
<reference evidence="5 6" key="1">
    <citation type="submission" date="2018-05" db="EMBL/GenBank/DDBJ databases">
        <title>Genetic diversity of glacier-inhabiting Cryobacterium bacteria in China and description of Cryobacterium mengkeensis sp. nov. and Arthrobacter glacialis sp. nov.</title>
        <authorList>
            <person name="Liu Q."/>
            <person name="Xin Y.-H."/>
        </authorList>
    </citation>
    <scope>NUCLEOTIDE SEQUENCE [LARGE SCALE GENOMIC DNA]</scope>
    <source>
        <strain evidence="5 6">GP3</strain>
    </source>
</reference>
<dbReference type="GO" id="GO:0000166">
    <property type="term" value="F:nucleotide binding"/>
    <property type="evidence" value="ECO:0007669"/>
    <property type="project" value="InterPro"/>
</dbReference>
<evidence type="ECO:0000256" key="2">
    <source>
        <dbReference type="ARBA" id="ARBA00023027"/>
    </source>
</evidence>
<dbReference type="GO" id="GO:0016491">
    <property type="term" value="F:oxidoreductase activity"/>
    <property type="evidence" value="ECO:0007669"/>
    <property type="project" value="UniProtKB-KW"/>
</dbReference>
<dbReference type="Proteomes" id="UP000246303">
    <property type="component" value="Unassembled WGS sequence"/>
</dbReference>
<feature type="domain" description="Gfo/Idh/MocA-like oxidoreductase N-terminal" evidence="3">
    <location>
        <begin position="3"/>
        <end position="119"/>
    </location>
</feature>
<comment type="caution">
    <text evidence="5">The sequence shown here is derived from an EMBL/GenBank/DDBJ whole genome shotgun (WGS) entry which is preliminary data.</text>
</comment>
<evidence type="ECO:0000259" key="3">
    <source>
        <dbReference type="Pfam" id="PF01408"/>
    </source>
</evidence>
<dbReference type="EMBL" id="QHLZ01000001">
    <property type="protein sequence ID" value="PXA69676.1"/>
    <property type="molecule type" value="Genomic_DNA"/>
</dbReference>
<dbReference type="Pfam" id="PF01408">
    <property type="entry name" value="GFO_IDH_MocA"/>
    <property type="match status" value="1"/>
</dbReference>
<keyword evidence="2" id="KW-0520">NAD</keyword>
<dbReference type="InterPro" id="IPR055170">
    <property type="entry name" value="GFO_IDH_MocA-like_dom"/>
</dbReference>
<dbReference type="SUPFAM" id="SSF55347">
    <property type="entry name" value="Glyceraldehyde-3-phosphate dehydrogenase-like, C-terminal domain"/>
    <property type="match status" value="1"/>
</dbReference>
<evidence type="ECO:0000313" key="6">
    <source>
        <dbReference type="Proteomes" id="UP000246303"/>
    </source>
</evidence>
<dbReference type="InterPro" id="IPR050463">
    <property type="entry name" value="Gfo/Idh/MocA_oxidrdct_glycsds"/>
</dbReference>
<evidence type="ECO:0000256" key="1">
    <source>
        <dbReference type="ARBA" id="ARBA00023002"/>
    </source>
</evidence>
<keyword evidence="1" id="KW-0560">Oxidoreductase</keyword>
<evidence type="ECO:0000313" key="5">
    <source>
        <dbReference type="EMBL" id="PXA69676.1"/>
    </source>
</evidence>
<organism evidence="5 6">
    <name type="scientific">Arthrobacter psychrochitiniphilus</name>
    <dbReference type="NCBI Taxonomy" id="291045"/>
    <lineage>
        <taxon>Bacteria</taxon>
        <taxon>Bacillati</taxon>
        <taxon>Actinomycetota</taxon>
        <taxon>Actinomycetes</taxon>
        <taxon>Micrococcales</taxon>
        <taxon>Micrococcaceae</taxon>
        <taxon>Arthrobacter</taxon>
    </lineage>
</organism>
<accession>A0A2V3DWD2</accession>
<gene>
    <name evidence="5" type="ORF">CVS29_03240</name>
</gene>
<dbReference type="OrthoDB" id="9815825at2"/>
<dbReference type="Pfam" id="PF22725">
    <property type="entry name" value="GFO_IDH_MocA_C3"/>
    <property type="match status" value="1"/>
</dbReference>
<dbReference type="AlphaFoldDB" id="A0A2V3DWD2"/>
<feature type="domain" description="GFO/IDH/MocA-like oxidoreductase" evidence="4">
    <location>
        <begin position="131"/>
        <end position="248"/>
    </location>
</feature>
<dbReference type="SUPFAM" id="SSF51735">
    <property type="entry name" value="NAD(P)-binding Rossmann-fold domains"/>
    <property type="match status" value="1"/>
</dbReference>
<dbReference type="Gene3D" id="3.40.50.720">
    <property type="entry name" value="NAD(P)-binding Rossmann-like Domain"/>
    <property type="match status" value="1"/>
</dbReference>
<dbReference type="InterPro" id="IPR000683">
    <property type="entry name" value="Gfo/Idh/MocA-like_OxRdtase_N"/>
</dbReference>
<dbReference type="Gene3D" id="3.30.360.10">
    <property type="entry name" value="Dihydrodipicolinate Reductase, domain 2"/>
    <property type="match status" value="1"/>
</dbReference>
<evidence type="ECO:0000259" key="4">
    <source>
        <dbReference type="Pfam" id="PF22725"/>
    </source>
</evidence>
<protein>
    <submittedName>
        <fullName evidence="5">Gfo/Idh/MocA family oxidoreductase</fullName>
    </submittedName>
</protein>
<dbReference type="PANTHER" id="PTHR43818">
    <property type="entry name" value="BCDNA.GH03377"/>
    <property type="match status" value="1"/>
</dbReference>